<name>A0A4Q7AR68_9GAMM</name>
<evidence type="ECO:0000313" key="3">
    <source>
        <dbReference type="Proteomes" id="UP000293483"/>
    </source>
</evidence>
<proteinExistence type="predicted"/>
<dbReference type="Pfam" id="PF05944">
    <property type="entry name" value="Phage_term_smal"/>
    <property type="match status" value="1"/>
</dbReference>
<evidence type="ECO:0008006" key="4">
    <source>
        <dbReference type="Google" id="ProtNLM"/>
    </source>
</evidence>
<accession>A0A4Q7AR68</accession>
<reference evidence="2 3" key="1">
    <citation type="submission" date="2019-02" db="EMBL/GenBank/DDBJ databases">
        <title>The Batch Genome Submission of Acinetobacter spp. strains.</title>
        <authorList>
            <person name="Qin J."/>
            <person name="Hu Y."/>
            <person name="Ye H."/>
            <person name="Wei L."/>
            <person name="Feng Y."/>
            <person name="Zong Z."/>
        </authorList>
    </citation>
    <scope>NUCLEOTIDE SEQUENCE [LARGE SCALE GENOMIC DNA]</scope>
    <source>
        <strain evidence="2 3">WCHABo060081</strain>
    </source>
</reference>
<dbReference type="Proteomes" id="UP000293483">
    <property type="component" value="Unassembled WGS sequence"/>
</dbReference>
<feature type="compositionally biased region" description="Basic and acidic residues" evidence="1">
    <location>
        <begin position="8"/>
        <end position="19"/>
    </location>
</feature>
<evidence type="ECO:0000313" key="2">
    <source>
        <dbReference type="EMBL" id="RZG65411.1"/>
    </source>
</evidence>
<feature type="region of interest" description="Disordered" evidence="1">
    <location>
        <begin position="246"/>
        <end position="286"/>
    </location>
</feature>
<feature type="region of interest" description="Disordered" evidence="1">
    <location>
        <begin position="1"/>
        <end position="22"/>
    </location>
</feature>
<organism evidence="2 3">
    <name type="scientific">Acinetobacter bouvetii</name>
    <dbReference type="NCBI Taxonomy" id="202951"/>
    <lineage>
        <taxon>Bacteria</taxon>
        <taxon>Pseudomonadati</taxon>
        <taxon>Pseudomonadota</taxon>
        <taxon>Gammaproteobacteria</taxon>
        <taxon>Moraxellales</taxon>
        <taxon>Moraxellaceae</taxon>
        <taxon>Acinetobacter</taxon>
    </lineage>
</organism>
<dbReference type="AlphaFoldDB" id="A0A4Q7AR68"/>
<evidence type="ECO:0000256" key="1">
    <source>
        <dbReference type="SAM" id="MobiDB-lite"/>
    </source>
</evidence>
<dbReference type="GO" id="GO:0004519">
    <property type="term" value="F:endonuclease activity"/>
    <property type="evidence" value="ECO:0007669"/>
    <property type="project" value="InterPro"/>
</dbReference>
<feature type="compositionally biased region" description="Low complexity" evidence="1">
    <location>
        <begin position="263"/>
        <end position="278"/>
    </location>
</feature>
<gene>
    <name evidence="2" type="ORF">EXE25_14080</name>
</gene>
<dbReference type="InterPro" id="IPR010270">
    <property type="entry name" value="Phage_P2_GpM"/>
</dbReference>
<dbReference type="EMBL" id="SGSU01000016">
    <property type="protein sequence ID" value="RZG65411.1"/>
    <property type="molecule type" value="Genomic_DNA"/>
</dbReference>
<sequence length="286" mass="30865">MMSNSMRQSRERKLAEKAAKMSQNLDPRLRKKKFIMGIDPGSPEGDRSVQIPAEIAAASSAAGNPAGNIELRLFSQLNQLKDIKSIQDKIAKKAEWLPEYAGYIEGCLAVSPAPQNHTLVRLMIWAADAGEYEQAVRIAEYAILNEMVMPEGHARSIAEFITEQCAQDFINDRDLAAAHAGLIEKLIEIGTGEDMVDEVRAKGWRALGEALKEAQPAEALNAYKNALRFNPKAGCVKQVTQLEKLLNRQPTGSSPDAAVGSQADSPDAPAADASVPASTDSNAPAE</sequence>
<comment type="caution">
    <text evidence="2">The sequence shown here is derived from an EMBL/GenBank/DDBJ whole genome shotgun (WGS) entry which is preliminary data.</text>
</comment>
<dbReference type="GO" id="GO:0003677">
    <property type="term" value="F:DNA binding"/>
    <property type="evidence" value="ECO:0007669"/>
    <property type="project" value="InterPro"/>
</dbReference>
<protein>
    <recommendedName>
        <fullName evidence="4">Terminase</fullName>
    </recommendedName>
</protein>